<evidence type="ECO:0000256" key="2">
    <source>
        <dbReference type="ARBA" id="ARBA00022801"/>
    </source>
</evidence>
<dbReference type="FunFam" id="2.70.40.10:FF:000003">
    <property type="entry name" value="dCTP deaminase"/>
    <property type="match status" value="1"/>
</dbReference>
<keyword evidence="3" id="KW-0546">Nucleotide metabolism</keyword>
<dbReference type="InterPro" id="IPR036157">
    <property type="entry name" value="dUTPase-like_sf"/>
</dbReference>
<dbReference type="NCBIfam" id="NF008091">
    <property type="entry name" value="PRK10833.1"/>
    <property type="match status" value="1"/>
</dbReference>
<dbReference type="Pfam" id="PF22769">
    <property type="entry name" value="DCD"/>
    <property type="match status" value="1"/>
</dbReference>
<keyword evidence="4" id="KW-0472">Membrane</keyword>
<dbReference type="AlphaFoldDB" id="A0A379SWA4"/>
<sequence>MRLCDRDIEAWLDEGRLSITPRPPVERINGATVDVRLGNKFRTFRGHTAAFIDLSGPKDEVSAALDRVMSDEIVLPDGEAFYLHPGELALAVTYESVTLPPDLVGWLDGRSSLARLGLMVHVTAHRIDPGWSGCIVLEFYNSGKLPLALRPGMLIGALSFEPLSGRRRGLITAVRMPNIAISRALLPAGLIKTESYSAQYSRSIEGSMRRFLTTLMILLVVLVAGFSALVLLVNPNDFRAYMVQQVAARSGYQLQLDGPLRWHVWPQLSILSGRMTLTAQGASEPLVRADNMRLDVALWPLLSHQLHVKQVMLKGGVIQLTPQTEAVRSDDAPIAPKDNTLPDVAEDRGWSFDIRSLRVADSVLVFQHENDEQVTVRDIHLDMEQDAEHRGTFDFSGRVNRDQRDLSLSFNGTVDASDYPHNLTAGIEQLRWQLQGADLPAQGIEGQGQFQAQWQEAQKRLSFNYLNLTANDSSLTGHVQVTMAERPEWQIDLQSARLNLDNLLPHHNTVAQTNGAASQVQNTLPLTRPVIAARVDAPPYQGLQSFTAAISLRADSVRWRGMDFTQVSTKMINQAGLLDINELQGKLADGQLSLPGTLDARTTSPRVIFHPRLNDVEIGTILTAFHYPINLTGKMSLAGDFSGVDIDAEAFRHSWKGKAHVDMSNTRLEGMNFQQLVQQAVERSGGDAQQSQDNMDNATRLDRFTTNLTLNKGTLTLDDMVGQSSMLALTGSGTLDLVEQNCDTQFNLRVLAAGAAIAISLPS</sequence>
<accession>A0A379SWA4</accession>
<dbReference type="NCBIfam" id="TIGR02274">
    <property type="entry name" value="dCTP_deam"/>
    <property type="match status" value="1"/>
</dbReference>
<dbReference type="GO" id="GO:0090313">
    <property type="term" value="P:regulation of protein targeting to membrane"/>
    <property type="evidence" value="ECO:0007669"/>
    <property type="project" value="TreeGrafter"/>
</dbReference>
<keyword evidence="1" id="KW-0547">Nucleotide-binding</keyword>
<evidence type="ECO:0000256" key="3">
    <source>
        <dbReference type="ARBA" id="ARBA00023080"/>
    </source>
</evidence>
<dbReference type="Pfam" id="PF05170">
    <property type="entry name" value="AsmA"/>
    <property type="match status" value="2"/>
</dbReference>
<reference evidence="6 7" key="1">
    <citation type="submission" date="2018-06" db="EMBL/GenBank/DDBJ databases">
        <authorList>
            <consortium name="Pathogen Informatics"/>
            <person name="Doyle S."/>
        </authorList>
    </citation>
    <scope>NUCLEOTIDE SEQUENCE [LARGE SCALE GENOMIC DNA]</scope>
    <source>
        <strain evidence="6 7">NCTC7304</strain>
    </source>
</reference>
<keyword evidence="2 6" id="KW-0378">Hydrolase</keyword>
<dbReference type="EMBL" id="UGXD01000002">
    <property type="protein sequence ID" value="SUG32530.1"/>
    <property type="molecule type" value="Genomic_DNA"/>
</dbReference>
<evidence type="ECO:0000313" key="7">
    <source>
        <dbReference type="Proteomes" id="UP000254762"/>
    </source>
</evidence>
<name>A0A379SWA4_SALER</name>
<dbReference type="InterPro" id="IPR011962">
    <property type="entry name" value="dCTP_deaminase"/>
</dbReference>
<keyword evidence="4" id="KW-0812">Transmembrane</keyword>
<dbReference type="InterPro" id="IPR033704">
    <property type="entry name" value="dUTPase_trimeric"/>
</dbReference>
<evidence type="ECO:0000313" key="6">
    <source>
        <dbReference type="EMBL" id="SUG32530.1"/>
    </source>
</evidence>
<feature type="transmembrane region" description="Helical" evidence="4">
    <location>
        <begin position="211"/>
        <end position="233"/>
    </location>
</feature>
<evidence type="ECO:0000256" key="4">
    <source>
        <dbReference type="SAM" id="Phobius"/>
    </source>
</evidence>
<protein>
    <submittedName>
        <fullName evidence="6">Outer membrane assembly protein</fullName>
        <ecNumber evidence="6">3.5.4.13</ecNumber>
    </submittedName>
</protein>
<dbReference type="PANTHER" id="PTHR30441">
    <property type="entry name" value="DUF748 DOMAIN-CONTAINING PROTEIN"/>
    <property type="match status" value="1"/>
</dbReference>
<dbReference type="GO" id="GO:0008829">
    <property type="term" value="F:dCTP deaminase activity"/>
    <property type="evidence" value="ECO:0007669"/>
    <property type="project" value="UniProtKB-EC"/>
</dbReference>
<dbReference type="InterPro" id="IPR052894">
    <property type="entry name" value="AsmA-related"/>
</dbReference>
<dbReference type="GO" id="GO:0005886">
    <property type="term" value="C:plasma membrane"/>
    <property type="evidence" value="ECO:0007669"/>
    <property type="project" value="TreeGrafter"/>
</dbReference>
<organism evidence="6 7">
    <name type="scientific">Salmonella enterica subsp. arizonae</name>
    <dbReference type="NCBI Taxonomy" id="59203"/>
    <lineage>
        <taxon>Bacteria</taxon>
        <taxon>Pseudomonadati</taxon>
        <taxon>Pseudomonadota</taxon>
        <taxon>Gammaproteobacteria</taxon>
        <taxon>Enterobacterales</taxon>
        <taxon>Enterobacteriaceae</taxon>
        <taxon>Salmonella</taxon>
    </lineage>
</organism>
<dbReference type="SUPFAM" id="SSF51283">
    <property type="entry name" value="dUTPase-like"/>
    <property type="match status" value="1"/>
</dbReference>
<dbReference type="GO" id="GO:0006229">
    <property type="term" value="P:dUTP biosynthetic process"/>
    <property type="evidence" value="ECO:0007669"/>
    <property type="project" value="InterPro"/>
</dbReference>
<gene>
    <name evidence="6" type="primary">asmA_1</name>
    <name evidence="6" type="ORF">NCTC7304_01964</name>
</gene>
<dbReference type="CDD" id="cd07557">
    <property type="entry name" value="trimeric_dUTPase"/>
    <property type="match status" value="1"/>
</dbReference>
<evidence type="ECO:0000259" key="5">
    <source>
        <dbReference type="Pfam" id="PF05170"/>
    </source>
</evidence>
<dbReference type="GO" id="GO:0000166">
    <property type="term" value="F:nucleotide binding"/>
    <property type="evidence" value="ECO:0007669"/>
    <property type="project" value="UniProtKB-KW"/>
</dbReference>
<feature type="domain" description="AsmA" evidence="5">
    <location>
        <begin position="212"/>
        <end position="387"/>
    </location>
</feature>
<dbReference type="InterPro" id="IPR007844">
    <property type="entry name" value="AsmA"/>
</dbReference>
<feature type="domain" description="AsmA" evidence="5">
    <location>
        <begin position="400"/>
        <end position="719"/>
    </location>
</feature>
<proteinExistence type="predicted"/>
<dbReference type="EC" id="3.5.4.13" evidence="6"/>
<dbReference type="PANTHER" id="PTHR30441:SF4">
    <property type="entry name" value="PROTEIN ASMA"/>
    <property type="match status" value="1"/>
</dbReference>
<dbReference type="Proteomes" id="UP000254762">
    <property type="component" value="Unassembled WGS sequence"/>
</dbReference>
<dbReference type="Gene3D" id="2.70.40.10">
    <property type="match status" value="1"/>
</dbReference>
<keyword evidence="4" id="KW-1133">Transmembrane helix</keyword>
<evidence type="ECO:0000256" key="1">
    <source>
        <dbReference type="ARBA" id="ARBA00022741"/>
    </source>
</evidence>